<evidence type="ECO:0000313" key="2">
    <source>
        <dbReference type="Proteomes" id="UP001371456"/>
    </source>
</evidence>
<proteinExistence type="predicted"/>
<organism evidence="1 2">
    <name type="scientific">Solanum bulbocastanum</name>
    <name type="common">Wild potato</name>
    <dbReference type="NCBI Taxonomy" id="147425"/>
    <lineage>
        <taxon>Eukaryota</taxon>
        <taxon>Viridiplantae</taxon>
        <taxon>Streptophyta</taxon>
        <taxon>Embryophyta</taxon>
        <taxon>Tracheophyta</taxon>
        <taxon>Spermatophyta</taxon>
        <taxon>Magnoliopsida</taxon>
        <taxon>eudicotyledons</taxon>
        <taxon>Gunneridae</taxon>
        <taxon>Pentapetalae</taxon>
        <taxon>asterids</taxon>
        <taxon>lamiids</taxon>
        <taxon>Solanales</taxon>
        <taxon>Solanaceae</taxon>
        <taxon>Solanoideae</taxon>
        <taxon>Solaneae</taxon>
        <taxon>Solanum</taxon>
    </lineage>
</organism>
<dbReference type="EMBL" id="JBANQN010000006">
    <property type="protein sequence ID" value="KAK6788120.1"/>
    <property type="molecule type" value="Genomic_DNA"/>
</dbReference>
<dbReference type="AlphaFoldDB" id="A0AAN8THW0"/>
<name>A0AAN8THW0_SOLBU</name>
<reference evidence="1 2" key="1">
    <citation type="submission" date="2024-02" db="EMBL/GenBank/DDBJ databases">
        <title>de novo genome assembly of Solanum bulbocastanum strain 11H21.</title>
        <authorList>
            <person name="Hosaka A.J."/>
        </authorList>
    </citation>
    <scope>NUCLEOTIDE SEQUENCE [LARGE SCALE GENOMIC DNA]</scope>
    <source>
        <tissue evidence="1">Young leaves</tissue>
    </source>
</reference>
<gene>
    <name evidence="1" type="ORF">RDI58_016645</name>
</gene>
<accession>A0AAN8THW0</accession>
<keyword evidence="2" id="KW-1185">Reference proteome</keyword>
<comment type="caution">
    <text evidence="1">The sequence shown here is derived from an EMBL/GenBank/DDBJ whole genome shotgun (WGS) entry which is preliminary data.</text>
</comment>
<dbReference type="Proteomes" id="UP001371456">
    <property type="component" value="Unassembled WGS sequence"/>
</dbReference>
<protein>
    <submittedName>
        <fullName evidence="1">Uncharacterized protein</fullName>
    </submittedName>
</protein>
<evidence type="ECO:0000313" key="1">
    <source>
        <dbReference type="EMBL" id="KAK6788120.1"/>
    </source>
</evidence>
<sequence length="43" mass="4880">MASPPLFYNRSEKSRLISENLLIEKSSVLKWVGIITEKSVLDS</sequence>